<accession>A0A7Z2VNJ4</accession>
<dbReference type="KEGG" id="cheb:HH215_26595"/>
<evidence type="ECO:0000313" key="2">
    <source>
        <dbReference type="EMBL" id="QJD86382.1"/>
    </source>
</evidence>
<gene>
    <name evidence="2" type="ORF">HH215_26595</name>
</gene>
<proteinExistence type="predicted"/>
<protein>
    <submittedName>
        <fullName evidence="2">Uncharacterized protein</fullName>
    </submittedName>
</protein>
<evidence type="ECO:0000256" key="1">
    <source>
        <dbReference type="SAM" id="MobiDB-lite"/>
    </source>
</evidence>
<dbReference type="AlphaFoldDB" id="A0A7Z2VNJ4"/>
<reference evidence="2 3" key="1">
    <citation type="submission" date="2020-04" db="EMBL/GenBank/DDBJ databases">
        <title>Genome sequencing of novel species.</title>
        <authorList>
            <person name="Heo J."/>
            <person name="Kim S.-J."/>
            <person name="Kim J.-S."/>
            <person name="Hong S.-B."/>
            <person name="Kwon S.-W."/>
        </authorList>
    </citation>
    <scope>NUCLEOTIDE SEQUENCE [LARGE SCALE GENOMIC DNA]</scope>
    <source>
        <strain evidence="2 3">MFER-1</strain>
    </source>
</reference>
<feature type="region of interest" description="Disordered" evidence="1">
    <location>
        <begin position="1"/>
        <end position="30"/>
    </location>
</feature>
<dbReference type="EMBL" id="CP051680">
    <property type="protein sequence ID" value="QJD86382.1"/>
    <property type="molecule type" value="Genomic_DNA"/>
</dbReference>
<name>A0A7Z2VNJ4_9BACL</name>
<evidence type="ECO:0000313" key="3">
    <source>
        <dbReference type="Proteomes" id="UP000502248"/>
    </source>
</evidence>
<feature type="compositionally biased region" description="Polar residues" evidence="1">
    <location>
        <begin position="1"/>
        <end position="23"/>
    </location>
</feature>
<sequence>MKISANTGSTLPNLYSATATSDSPRMESGDLSQLLRHDTVELSDVVSRELPIGAIEHKPAQMYFNEEIKASLDKALAGKGPEVREAVDRLIESNLFAANVDYSSDERSALIEAGLTQAKFLADNYMQPEEGSEFLDTIKLLAAVATTRQVDPETGRVSYVELPQKPRGAPEDYVSAGDLMKKYDPESYSKLQDAVANGGNTGSILIQFAKKLQQNPDWVKGYREDQDKLMKDLRSTDIDNRFESVKANNVNDFVDSMRNQIAESSLSNKDLILANTLAFARTLGF</sequence>
<dbReference type="Proteomes" id="UP000502248">
    <property type="component" value="Chromosome"/>
</dbReference>
<dbReference type="RefSeq" id="WP_169282631.1">
    <property type="nucleotide sequence ID" value="NZ_CP051680.1"/>
</dbReference>
<organism evidence="2 3">
    <name type="scientific">Cohnella herbarum</name>
    <dbReference type="NCBI Taxonomy" id="2728023"/>
    <lineage>
        <taxon>Bacteria</taxon>
        <taxon>Bacillati</taxon>
        <taxon>Bacillota</taxon>
        <taxon>Bacilli</taxon>
        <taxon>Bacillales</taxon>
        <taxon>Paenibacillaceae</taxon>
        <taxon>Cohnella</taxon>
    </lineage>
</organism>
<keyword evidence="3" id="KW-1185">Reference proteome</keyword>